<dbReference type="NCBIfam" id="NF037995">
    <property type="entry name" value="TRAP_S1"/>
    <property type="match status" value="1"/>
</dbReference>
<evidence type="ECO:0000313" key="5">
    <source>
        <dbReference type="EMBL" id="CBL27996.1"/>
    </source>
</evidence>
<evidence type="ECO:0000256" key="4">
    <source>
        <dbReference type="SAM" id="SignalP"/>
    </source>
</evidence>
<dbReference type="KEGG" id="sbr:SY1_06180"/>
<dbReference type="PIRSF" id="PIRSF006470">
    <property type="entry name" value="DctB"/>
    <property type="match status" value="1"/>
</dbReference>
<dbReference type="InterPro" id="IPR038404">
    <property type="entry name" value="TRAP_DctP_sf"/>
</dbReference>
<evidence type="ECO:0000313" key="6">
    <source>
        <dbReference type="Proteomes" id="UP000008957"/>
    </source>
</evidence>
<dbReference type="GO" id="GO:0030288">
    <property type="term" value="C:outer membrane-bounded periplasmic space"/>
    <property type="evidence" value="ECO:0007669"/>
    <property type="project" value="InterPro"/>
</dbReference>
<organism evidence="5 6">
    <name type="scientific">Fretibacterium fastidiosum</name>
    <dbReference type="NCBI Taxonomy" id="651822"/>
    <lineage>
        <taxon>Bacteria</taxon>
        <taxon>Thermotogati</taxon>
        <taxon>Synergistota</taxon>
        <taxon>Synergistia</taxon>
        <taxon>Synergistales</taxon>
        <taxon>Aminobacteriaceae</taxon>
        <taxon>Fretibacterium</taxon>
    </lineage>
</organism>
<dbReference type="Pfam" id="PF03480">
    <property type="entry name" value="DctP"/>
    <property type="match status" value="1"/>
</dbReference>
<dbReference type="AlphaFoldDB" id="A0AB94IW28"/>
<dbReference type="NCBIfam" id="TIGR00787">
    <property type="entry name" value="dctP"/>
    <property type="match status" value="1"/>
</dbReference>
<name>A0AB94IW28_9BACT</name>
<keyword evidence="6" id="KW-1185">Reference proteome</keyword>
<dbReference type="InterPro" id="IPR018389">
    <property type="entry name" value="DctP_fam"/>
</dbReference>
<keyword evidence="5" id="KW-0675">Receptor</keyword>
<keyword evidence="2" id="KW-0813">Transport</keyword>
<dbReference type="RefSeq" id="WP_015556143.1">
    <property type="nucleotide sequence ID" value="NC_021038.1"/>
</dbReference>
<proteinExistence type="inferred from homology"/>
<reference evidence="5 6" key="2">
    <citation type="submission" date="2010-03" db="EMBL/GenBank/DDBJ databases">
        <authorList>
            <person name="Pajon A."/>
        </authorList>
    </citation>
    <scope>NUCLEOTIDE SEQUENCE [LARGE SCALE GENOMIC DNA]</scope>
    <source>
        <strain evidence="5 6">SGP1</strain>
    </source>
</reference>
<evidence type="ECO:0000256" key="1">
    <source>
        <dbReference type="ARBA" id="ARBA00009023"/>
    </source>
</evidence>
<dbReference type="PANTHER" id="PTHR33376">
    <property type="match status" value="1"/>
</dbReference>
<gene>
    <name evidence="5" type="ORF">SY1_06180</name>
</gene>
<dbReference type="Gene3D" id="3.40.190.170">
    <property type="entry name" value="Bacterial extracellular solute-binding protein, family 7"/>
    <property type="match status" value="1"/>
</dbReference>
<dbReference type="SUPFAM" id="SSF53850">
    <property type="entry name" value="Periplasmic binding protein-like II"/>
    <property type="match status" value="1"/>
</dbReference>
<feature type="chain" id="PRO_5044503050" evidence="4">
    <location>
        <begin position="26"/>
        <end position="329"/>
    </location>
</feature>
<feature type="signal peptide" evidence="4">
    <location>
        <begin position="1"/>
        <end position="25"/>
    </location>
</feature>
<accession>A0AB94IW28</accession>
<dbReference type="EMBL" id="FP929056">
    <property type="protein sequence ID" value="CBL27996.1"/>
    <property type="molecule type" value="Genomic_DNA"/>
</dbReference>
<evidence type="ECO:0000256" key="3">
    <source>
        <dbReference type="ARBA" id="ARBA00022729"/>
    </source>
</evidence>
<keyword evidence="3 4" id="KW-0732">Signal</keyword>
<dbReference type="PANTHER" id="PTHR33376:SF7">
    <property type="entry name" value="C4-DICARBOXYLATE-BINDING PROTEIN DCTB"/>
    <property type="match status" value="1"/>
</dbReference>
<sequence length="329" mass="36079">MIRWKFSTVILAIAFMTAVCPATEAADAIHLTLAHADTPEGSLFGTCMTEFKNVLEQRSNGSIIVDIFPNGQLGTVSEYVVGVQSGTIDLAPAASTFIANFCHTVSIFDLPFLFEDYEHVWQTLDGEVGTQLTSALADNGIEALAWWGLGFRNVTTSKKHPINSIGDLKGFRIRTMQSAIHQALFQALGADAVPMDWGELYTALQQGTVDGEENPFTQVLSSNIWEVNPIIVKTEHAFTPAVFMMSPQVASKVSSEQLELIRNCAKECTPIFRKATVDINADALKTLIQEKECSFIETISKADLQAATASVYNSYPEYADLVQSIRNIR</sequence>
<dbReference type="InterPro" id="IPR004682">
    <property type="entry name" value="TRAP_DctP"/>
</dbReference>
<dbReference type="GO" id="GO:0055085">
    <property type="term" value="P:transmembrane transport"/>
    <property type="evidence" value="ECO:0007669"/>
    <property type="project" value="InterPro"/>
</dbReference>
<dbReference type="Proteomes" id="UP000008957">
    <property type="component" value="Chromosome"/>
</dbReference>
<comment type="similarity">
    <text evidence="1">Belongs to the bacterial solute-binding protein 7 family.</text>
</comment>
<reference evidence="6" key="1">
    <citation type="submission" date="2010-03" db="EMBL/GenBank/DDBJ databases">
        <title>The genome sequence of Synergistetes sp. SGP1.</title>
        <authorList>
            <consortium name="metaHIT consortium -- http://www.metahit.eu/"/>
            <person name="Pajon A."/>
            <person name="Turner K."/>
            <person name="Parkhill J."/>
            <person name="Wade W."/>
            <person name="Vartoukian S."/>
        </authorList>
    </citation>
    <scope>NUCLEOTIDE SEQUENCE [LARGE SCALE GENOMIC DNA]</scope>
    <source>
        <strain evidence="6">SGP1</strain>
    </source>
</reference>
<evidence type="ECO:0000256" key="2">
    <source>
        <dbReference type="ARBA" id="ARBA00022448"/>
    </source>
</evidence>
<protein>
    <submittedName>
        <fullName evidence="5">Tripartite ATP-independent periplasmic transporter solute receptor, DctP family</fullName>
    </submittedName>
</protein>
<dbReference type="CDD" id="cd13675">
    <property type="entry name" value="PBP2_TRAP_SBP_like_5"/>
    <property type="match status" value="1"/>
</dbReference>